<dbReference type="InterPro" id="IPR052794">
    <property type="entry name" value="Mito_Ser_Protease_LACTB"/>
</dbReference>
<dbReference type="GO" id="GO:0008233">
    <property type="term" value="F:peptidase activity"/>
    <property type="evidence" value="ECO:0007669"/>
    <property type="project" value="TreeGrafter"/>
</dbReference>
<feature type="domain" description="Beta-lactamase-related" evidence="1">
    <location>
        <begin position="278"/>
        <end position="630"/>
    </location>
</feature>
<evidence type="ECO:0000259" key="1">
    <source>
        <dbReference type="Pfam" id="PF00144"/>
    </source>
</evidence>
<feature type="domain" description="Protein UNC80 C-terminal" evidence="2">
    <location>
        <begin position="101"/>
        <end position="174"/>
    </location>
</feature>
<evidence type="ECO:0000259" key="2">
    <source>
        <dbReference type="Pfam" id="PF20262"/>
    </source>
</evidence>
<reference evidence="3" key="1">
    <citation type="submission" date="2021-02" db="EMBL/GenBank/DDBJ databases">
        <authorList>
            <person name="Nowell W R."/>
        </authorList>
    </citation>
    <scope>NUCLEOTIDE SEQUENCE</scope>
</reference>
<dbReference type="EMBL" id="CAJNYT010003917">
    <property type="protein sequence ID" value="CAF3614550.1"/>
    <property type="molecule type" value="Genomic_DNA"/>
</dbReference>
<dbReference type="AlphaFoldDB" id="A0A818P364"/>
<accession>A0A818P364</accession>
<dbReference type="PANTHER" id="PTHR46520">
    <property type="entry name" value="SERINE BETA-LACTAMASE-LIKE PROTEIN LACTB, MITOCHONDRIAL"/>
    <property type="match status" value="1"/>
</dbReference>
<dbReference type="PANTHER" id="PTHR46520:SF1">
    <property type="entry name" value="SERINE BETA-LACTAMASE-LIKE PROTEIN LACTB, MITOCHONDRIAL"/>
    <property type="match status" value="1"/>
</dbReference>
<dbReference type="InterPro" id="IPR012338">
    <property type="entry name" value="Beta-lactam/transpept-like"/>
</dbReference>
<protein>
    <recommendedName>
        <fullName evidence="5">Beta-lactamase-related domain-containing protein</fullName>
    </recommendedName>
</protein>
<dbReference type="GO" id="GO:0006508">
    <property type="term" value="P:proteolysis"/>
    <property type="evidence" value="ECO:0007669"/>
    <property type="project" value="TreeGrafter"/>
</dbReference>
<evidence type="ECO:0008006" key="5">
    <source>
        <dbReference type="Google" id="ProtNLM"/>
    </source>
</evidence>
<dbReference type="Proteomes" id="UP000663872">
    <property type="component" value="Unassembled WGS sequence"/>
</dbReference>
<dbReference type="InterPro" id="IPR046460">
    <property type="entry name" value="UNC80_C"/>
</dbReference>
<dbReference type="Gene3D" id="3.40.710.10">
    <property type="entry name" value="DD-peptidase/beta-lactamase superfamily"/>
    <property type="match status" value="1"/>
</dbReference>
<comment type="caution">
    <text evidence="3">The sequence shown here is derived from an EMBL/GenBank/DDBJ whole genome shotgun (WGS) entry which is preliminary data.</text>
</comment>
<evidence type="ECO:0000313" key="3">
    <source>
        <dbReference type="EMBL" id="CAF3614550.1"/>
    </source>
</evidence>
<dbReference type="InterPro" id="IPR001466">
    <property type="entry name" value="Beta-lactam-related"/>
</dbReference>
<organism evidence="3 4">
    <name type="scientific">Rotaria socialis</name>
    <dbReference type="NCBI Taxonomy" id="392032"/>
    <lineage>
        <taxon>Eukaryota</taxon>
        <taxon>Metazoa</taxon>
        <taxon>Spiralia</taxon>
        <taxon>Gnathifera</taxon>
        <taxon>Rotifera</taxon>
        <taxon>Eurotatoria</taxon>
        <taxon>Bdelloidea</taxon>
        <taxon>Philodinida</taxon>
        <taxon>Philodinidae</taxon>
        <taxon>Rotaria</taxon>
    </lineage>
</organism>
<evidence type="ECO:0000313" key="4">
    <source>
        <dbReference type="Proteomes" id="UP000663872"/>
    </source>
</evidence>
<feature type="domain" description="Protein UNC80 C-terminal" evidence="2">
    <location>
        <begin position="7"/>
        <end position="90"/>
    </location>
</feature>
<gene>
    <name evidence="3" type="ORF">GRG538_LOCUS23349</name>
</gene>
<name>A0A818P364_9BILA</name>
<dbReference type="Pfam" id="PF00144">
    <property type="entry name" value="Beta-lactamase"/>
    <property type="match status" value="1"/>
</dbReference>
<sequence length="657" mass="74737">MDGKTTTTTWDITVFLNVTNGTFILHREDVAMLRFYLAAYISTTKHFRHIFATNGHPLIMLTFLRVYSNIQLNPMLKRSIKYYCRYCFYITSYTIYITNHYDDTIFTVLNCIDFCVTVVAYVPNSTRSLQLLDVIDLSLPKHLEYLKDRTNKNNSKNHDREELKIIEKLSTTIKKNSGESYKDSFGSSHSPPIVLGEDSMTAVIKLVERYLLTIKNQPNLKALTDKTNMGVFNRFYFLGKPLALCGTAGFLWAQLNNDNDIDKEKLKLTINQADLICQGFKEKQGIPGVSIGVTMHGSFVWRKGYGLADIEQRVPCTPDTVMRIASISKTFTATLAAQFVEKGKLNWNDKIDKYHPDLPKFLFENVPVSITVRQLASHTSGIRHYWKKGDPETDAEFNLPEYYIARPFPTVTESLSLFVNDELLHKPGTTWLYTTHGYTLLSAILERISDDKHSYAELLNDLITKQLDLRNTKLEYPDEIVPNRSRYYWRRSLKEGLRNVAYVDLSYKWAGGGILSNVTDLLLYANNLLQCRQTKLVSSDSNKQLLKSETIRELWSPIVATNRNNTSYGLGWMIAKEQPSSINQCSIPSHIYHTGGAVGATSIILIIPCSNNCSNPRCGICISILTNLQSAREIYQTALDIALLFRHVSSCSNDSKL</sequence>
<dbReference type="GO" id="GO:0019216">
    <property type="term" value="P:regulation of lipid metabolic process"/>
    <property type="evidence" value="ECO:0007669"/>
    <property type="project" value="TreeGrafter"/>
</dbReference>
<dbReference type="SUPFAM" id="SSF56601">
    <property type="entry name" value="beta-lactamase/transpeptidase-like"/>
    <property type="match status" value="1"/>
</dbReference>
<dbReference type="Pfam" id="PF20262">
    <property type="entry name" value="UNC80_C"/>
    <property type="match status" value="2"/>
</dbReference>
<proteinExistence type="predicted"/>
<dbReference type="GO" id="GO:0005739">
    <property type="term" value="C:mitochondrion"/>
    <property type="evidence" value="ECO:0007669"/>
    <property type="project" value="TreeGrafter"/>
</dbReference>